<accession>A0AAE0EFC9</accession>
<name>A0AAE0EFC9_9ROSI</name>
<dbReference type="Proteomes" id="UP001281410">
    <property type="component" value="Unassembled WGS sequence"/>
</dbReference>
<gene>
    <name evidence="1" type="ORF">Dsin_005921</name>
</gene>
<sequence>MKFPIFKSETKPQKYLGISRTNVHWSALVKGTAKSSPEDLGTYLPLFVNRDTEPKVHPADLETQYSLVHNSEATRKNALEVNPENLTPYLPLVCTSEGTVKVLPVLLQRISRISLRCSPPANYVLRTYPYSMTSAVPYLFLLEASYCCFPFWTGERCLVDRSRIGTAVPGYQAKGDHRRTTKAIETLGDTGQCPPRFRRLHGCDPHSEYR</sequence>
<comment type="caution">
    <text evidence="1">The sequence shown here is derived from an EMBL/GenBank/DDBJ whole genome shotgun (WGS) entry which is preliminary data.</text>
</comment>
<reference evidence="1" key="1">
    <citation type="journal article" date="2023" name="Plant J.">
        <title>Genome sequences and population genomics provide insights into the demographic history, inbreeding, and mutation load of two 'living fossil' tree species of Dipteronia.</title>
        <authorList>
            <person name="Feng Y."/>
            <person name="Comes H.P."/>
            <person name="Chen J."/>
            <person name="Zhu S."/>
            <person name="Lu R."/>
            <person name="Zhang X."/>
            <person name="Li P."/>
            <person name="Qiu J."/>
            <person name="Olsen K.M."/>
            <person name="Qiu Y."/>
        </authorList>
    </citation>
    <scope>NUCLEOTIDE SEQUENCE</scope>
    <source>
        <strain evidence="1">NBL</strain>
    </source>
</reference>
<evidence type="ECO:0000313" key="2">
    <source>
        <dbReference type="Proteomes" id="UP001281410"/>
    </source>
</evidence>
<proteinExistence type="predicted"/>
<dbReference type="AlphaFoldDB" id="A0AAE0EFC9"/>
<keyword evidence="2" id="KW-1185">Reference proteome</keyword>
<protein>
    <submittedName>
        <fullName evidence="1">Uncharacterized protein</fullName>
    </submittedName>
</protein>
<organism evidence="1 2">
    <name type="scientific">Dipteronia sinensis</name>
    <dbReference type="NCBI Taxonomy" id="43782"/>
    <lineage>
        <taxon>Eukaryota</taxon>
        <taxon>Viridiplantae</taxon>
        <taxon>Streptophyta</taxon>
        <taxon>Embryophyta</taxon>
        <taxon>Tracheophyta</taxon>
        <taxon>Spermatophyta</taxon>
        <taxon>Magnoliopsida</taxon>
        <taxon>eudicotyledons</taxon>
        <taxon>Gunneridae</taxon>
        <taxon>Pentapetalae</taxon>
        <taxon>rosids</taxon>
        <taxon>malvids</taxon>
        <taxon>Sapindales</taxon>
        <taxon>Sapindaceae</taxon>
        <taxon>Hippocastanoideae</taxon>
        <taxon>Acereae</taxon>
        <taxon>Dipteronia</taxon>
    </lineage>
</organism>
<dbReference type="EMBL" id="JANJYJ010000002">
    <property type="protein sequence ID" value="KAK3226059.1"/>
    <property type="molecule type" value="Genomic_DNA"/>
</dbReference>
<evidence type="ECO:0000313" key="1">
    <source>
        <dbReference type="EMBL" id="KAK3226059.1"/>
    </source>
</evidence>